<organism evidence="5 6">
    <name type="scientific">Lithospermum erythrorhizon</name>
    <name type="common">Purple gromwell</name>
    <name type="synonym">Lithospermum officinale var. erythrorhizon</name>
    <dbReference type="NCBI Taxonomy" id="34254"/>
    <lineage>
        <taxon>Eukaryota</taxon>
        <taxon>Viridiplantae</taxon>
        <taxon>Streptophyta</taxon>
        <taxon>Embryophyta</taxon>
        <taxon>Tracheophyta</taxon>
        <taxon>Spermatophyta</taxon>
        <taxon>Magnoliopsida</taxon>
        <taxon>eudicotyledons</taxon>
        <taxon>Gunneridae</taxon>
        <taxon>Pentapetalae</taxon>
        <taxon>asterids</taxon>
        <taxon>lamiids</taxon>
        <taxon>Boraginales</taxon>
        <taxon>Boraginaceae</taxon>
        <taxon>Boraginoideae</taxon>
        <taxon>Lithospermeae</taxon>
        <taxon>Lithospermum</taxon>
    </lineage>
</organism>
<reference evidence="5 6" key="1">
    <citation type="submission" date="2024-01" db="EMBL/GenBank/DDBJ databases">
        <title>The complete chloroplast genome sequence of Lithospermum erythrorhizon: insights into the phylogenetic relationship among Boraginaceae species and the maternal lineages of purple gromwells.</title>
        <authorList>
            <person name="Okada T."/>
            <person name="Watanabe K."/>
        </authorList>
    </citation>
    <scope>NUCLEOTIDE SEQUENCE [LARGE SCALE GENOMIC DNA]</scope>
</reference>
<gene>
    <name evidence="5" type="ORF">LIER_12140</name>
</gene>
<accession>A0AAV3PQN6</accession>
<evidence type="ECO:0000256" key="1">
    <source>
        <dbReference type="ARBA" id="ARBA00007626"/>
    </source>
</evidence>
<dbReference type="Pfam" id="PF01535">
    <property type="entry name" value="PPR"/>
    <property type="match status" value="3"/>
</dbReference>
<dbReference type="Pfam" id="PF13041">
    <property type="entry name" value="PPR_2"/>
    <property type="match status" value="4"/>
</dbReference>
<dbReference type="Pfam" id="PF13812">
    <property type="entry name" value="PPR_3"/>
    <property type="match status" value="2"/>
</dbReference>
<protein>
    <recommendedName>
        <fullName evidence="7">Pentatricopeptide repeat-containing protein</fullName>
    </recommendedName>
</protein>
<dbReference type="EMBL" id="BAABME010002308">
    <property type="protein sequence ID" value="GAA0154049.1"/>
    <property type="molecule type" value="Genomic_DNA"/>
</dbReference>
<feature type="region of interest" description="Disordered" evidence="4">
    <location>
        <begin position="1027"/>
        <end position="1052"/>
    </location>
</feature>
<name>A0AAV3PQN6_LITER</name>
<feature type="repeat" description="PPR" evidence="3">
    <location>
        <begin position="364"/>
        <end position="398"/>
    </location>
</feature>
<evidence type="ECO:0000313" key="6">
    <source>
        <dbReference type="Proteomes" id="UP001454036"/>
    </source>
</evidence>
<feature type="repeat" description="PPR" evidence="3">
    <location>
        <begin position="399"/>
        <end position="433"/>
    </location>
</feature>
<comment type="caution">
    <text evidence="5">The sequence shown here is derived from an EMBL/GenBank/DDBJ whole genome shotgun (WGS) entry which is preliminary data.</text>
</comment>
<feature type="repeat" description="PPR" evidence="3">
    <location>
        <begin position="434"/>
        <end position="468"/>
    </location>
</feature>
<dbReference type="AlphaFoldDB" id="A0AAV3PQN6"/>
<evidence type="ECO:0000256" key="2">
    <source>
        <dbReference type="ARBA" id="ARBA00022737"/>
    </source>
</evidence>
<evidence type="ECO:0008006" key="7">
    <source>
        <dbReference type="Google" id="ProtNLM"/>
    </source>
</evidence>
<dbReference type="NCBIfam" id="TIGR00756">
    <property type="entry name" value="PPR"/>
    <property type="match status" value="12"/>
</dbReference>
<feature type="repeat" description="PPR" evidence="3">
    <location>
        <begin position="783"/>
        <end position="817"/>
    </location>
</feature>
<keyword evidence="6" id="KW-1185">Reference proteome</keyword>
<evidence type="ECO:0000313" key="5">
    <source>
        <dbReference type="EMBL" id="GAA0154049.1"/>
    </source>
</evidence>
<feature type="repeat" description="PPR" evidence="3">
    <location>
        <begin position="609"/>
        <end position="643"/>
    </location>
</feature>
<feature type="repeat" description="PPR" evidence="3">
    <location>
        <begin position="921"/>
        <end position="955"/>
    </location>
</feature>
<sequence length="1052" mass="118069">MQAHIFSSCKLQILQPHLTPRPFLGFNINTHDSCPSSTMVQNTSLCTSLYKKSNLLHTQKLNCKERMVFVGFNINTYGSCSSLTILDNSCFCTSLHDKSNPLHTQKLNCKERRVFVGFRLQCCSKAVILNNKNVNNGKKKRYGGVLPAILQSLESENDVGRALDVYRGKLSPKEQTVVLKEQRSWDKVLRVFEWMKSHKEYLPNVIHYNVVLRALGRAKKWDELRLCWIDMAKNGVVPTNNTYSMLVDVYGKAGLVKESLLWIKHMKLRGFFPDEVTMNTLVRVLKDAGEYDRGIKFYKDWCIGKIDLDDVFLDSLENADVKVGSEPVSLKHYLLTELFRTGGRSHHPGNMGMSNEQTMRIPLRTSTYNTLIDLYGKAGRLKDAADTFAHMLKSGVALDTITFNTMIHICGTHGRLSEAESLLNKMDERGITPDTKTYNILLSLYANKGNLDAALICYRKIREVGLFPDDVTHRAVLRILCERKKVQEVEVVIGEIEKSRKHIDEHSVPIIVKMYVSEGLLESARLLLEKCQSSDCLSTKIRAAVMDVYAEAGLCAEAEAVFLSKSNLFGQNRELVEYNVMIKAYGKAKLYDKAFSLFKGMKTHGTWPDMCTYNSLIQMFAGCGMTDEARDLLSDMRKAGFNPQCITYSAVIASYARANRLSEAVDLFQEMLRFQVMPNEVVYGSIINGFAEAGDIEEAFHYFQHMEKSGISANQIVLTSMIKAYSKVGSAEGARHLYEKIKDFKGGPDIVASNSMLNLYGELGMVSEAKLVFDNLIEKGWADGVTFATMMYVYKNMGMLDEAIEVAEQMKQSGLLRDCITFNKVMACYATDGRLLECGELLYEMVNRKLLPDGGTFKVLFTILKKGGLPAEGVRQLESSYEDGKPFARQAVMACVYSVVGLHSFALESCKIFLKTEIDLDLFAYNAAIYAYAACGKSSDALKTFMKIQDKGLKPDVVTAIYLVGCYGEAGMVEAIKRIYGQLKYGDIEPNKSVYNAVIDAYRKVNRNNLADLVSHEMRFAFDVPETSDSKGAGEAQQNIPEKESISDGFSY</sequence>
<dbReference type="SUPFAM" id="SSF81901">
    <property type="entry name" value="HCP-like"/>
    <property type="match status" value="1"/>
</dbReference>
<dbReference type="PANTHER" id="PTHR46128:SF211">
    <property type="entry name" value="PENTACOTRIPEPTIDE-REPEAT REGION OF PRORP DOMAIN-CONTAINING PROTEIN"/>
    <property type="match status" value="1"/>
</dbReference>
<feature type="repeat" description="PPR" evidence="3">
    <location>
        <begin position="574"/>
        <end position="608"/>
    </location>
</feature>
<feature type="repeat" description="PPR" evidence="3">
    <location>
        <begin position="644"/>
        <end position="678"/>
    </location>
</feature>
<evidence type="ECO:0000256" key="4">
    <source>
        <dbReference type="SAM" id="MobiDB-lite"/>
    </source>
</evidence>
<evidence type="ECO:0000256" key="3">
    <source>
        <dbReference type="PROSITE-ProRule" id="PRU00708"/>
    </source>
</evidence>
<dbReference type="Gene3D" id="1.25.40.10">
    <property type="entry name" value="Tetratricopeptide repeat domain"/>
    <property type="match status" value="6"/>
</dbReference>
<dbReference type="InterPro" id="IPR002885">
    <property type="entry name" value="PPR_rpt"/>
</dbReference>
<keyword evidence="2" id="KW-0677">Repeat</keyword>
<feature type="repeat" description="PPR" evidence="3">
    <location>
        <begin position="679"/>
        <end position="713"/>
    </location>
</feature>
<proteinExistence type="inferred from homology"/>
<comment type="similarity">
    <text evidence="1">Belongs to the PPR family. P subfamily.</text>
</comment>
<dbReference type="InterPro" id="IPR011990">
    <property type="entry name" value="TPR-like_helical_dom_sf"/>
</dbReference>
<feature type="repeat" description="PPR" evidence="3">
    <location>
        <begin position="204"/>
        <end position="238"/>
    </location>
</feature>
<feature type="repeat" description="PPR" evidence="3">
    <location>
        <begin position="714"/>
        <end position="748"/>
    </location>
</feature>
<feature type="repeat" description="PPR" evidence="3">
    <location>
        <begin position="239"/>
        <end position="273"/>
    </location>
</feature>
<dbReference type="InterPro" id="IPR050872">
    <property type="entry name" value="PPR_P_subfamily"/>
</dbReference>
<feature type="repeat" description="PPR" evidence="3">
    <location>
        <begin position="818"/>
        <end position="852"/>
    </location>
</feature>
<dbReference type="PROSITE" id="PS51375">
    <property type="entry name" value="PPR"/>
    <property type="match status" value="13"/>
</dbReference>
<dbReference type="Proteomes" id="UP001454036">
    <property type="component" value="Unassembled WGS sequence"/>
</dbReference>
<dbReference type="PANTHER" id="PTHR46128">
    <property type="entry name" value="MITOCHONDRIAL GROUP I INTRON SPLICING FACTOR CCM1"/>
    <property type="match status" value="1"/>
</dbReference>